<proteinExistence type="inferred from homology"/>
<comment type="similarity">
    <text evidence="2 4">Belongs to the pyridoxal phosphate-binding protein YggS/PROSC family.</text>
</comment>
<keyword evidence="7" id="KW-1185">Reference proteome</keyword>
<dbReference type="EMBL" id="NRSD01000001">
    <property type="protein sequence ID" value="MBK1643264.1"/>
    <property type="molecule type" value="Genomic_DNA"/>
</dbReference>
<keyword evidence="1 2" id="KW-0663">Pyridoxal phosphate</keyword>
<evidence type="ECO:0000256" key="2">
    <source>
        <dbReference type="HAMAP-Rule" id="MF_02087"/>
    </source>
</evidence>
<dbReference type="Proteomes" id="UP001138802">
    <property type="component" value="Unassembled WGS sequence"/>
</dbReference>
<evidence type="ECO:0000313" key="7">
    <source>
        <dbReference type="Proteomes" id="UP001138802"/>
    </source>
</evidence>
<dbReference type="AlphaFoldDB" id="A0A9X1B6Z0"/>
<evidence type="ECO:0000256" key="4">
    <source>
        <dbReference type="RuleBase" id="RU004514"/>
    </source>
</evidence>
<dbReference type="Pfam" id="PF01168">
    <property type="entry name" value="Ala_racemase_N"/>
    <property type="match status" value="1"/>
</dbReference>
<feature type="domain" description="Alanine racemase N-terminal" evidence="5">
    <location>
        <begin position="8"/>
        <end position="227"/>
    </location>
</feature>
<evidence type="ECO:0000259" key="5">
    <source>
        <dbReference type="Pfam" id="PF01168"/>
    </source>
</evidence>
<dbReference type="PANTHER" id="PTHR10146">
    <property type="entry name" value="PROLINE SYNTHETASE CO-TRANSCRIBED BACTERIAL HOMOLOG PROTEIN"/>
    <property type="match status" value="1"/>
</dbReference>
<dbReference type="InterPro" id="IPR011078">
    <property type="entry name" value="PyrdxlP_homeostasis"/>
</dbReference>
<dbReference type="InterPro" id="IPR001608">
    <property type="entry name" value="Ala_racemase_N"/>
</dbReference>
<evidence type="ECO:0000256" key="1">
    <source>
        <dbReference type="ARBA" id="ARBA00022898"/>
    </source>
</evidence>
<dbReference type="PIRSF" id="PIRSF004848">
    <property type="entry name" value="YBL036c_PLPDEIII"/>
    <property type="match status" value="1"/>
</dbReference>
<name>A0A9X1B6Z0_9GAMM</name>
<dbReference type="HAMAP" id="MF_02087">
    <property type="entry name" value="PLP_homeostasis"/>
    <property type="match status" value="1"/>
</dbReference>
<dbReference type="GO" id="GO:0030170">
    <property type="term" value="F:pyridoxal phosphate binding"/>
    <property type="evidence" value="ECO:0007669"/>
    <property type="project" value="UniProtKB-UniRule"/>
</dbReference>
<comment type="caution">
    <text evidence="6">The sequence shown here is derived from an EMBL/GenBank/DDBJ whole genome shotgun (WGS) entry which is preliminary data.</text>
</comment>
<dbReference type="PANTHER" id="PTHR10146:SF14">
    <property type="entry name" value="PYRIDOXAL PHOSPHATE HOMEOSTASIS PROTEIN"/>
    <property type="match status" value="1"/>
</dbReference>
<dbReference type="NCBIfam" id="TIGR00044">
    <property type="entry name" value="YggS family pyridoxal phosphate-dependent enzyme"/>
    <property type="match status" value="1"/>
</dbReference>
<feature type="modified residue" description="N6-(pyridoxal phosphate)lysine" evidence="2 3">
    <location>
        <position position="36"/>
    </location>
</feature>
<dbReference type="InterPro" id="IPR029066">
    <property type="entry name" value="PLP-binding_barrel"/>
</dbReference>
<protein>
    <recommendedName>
        <fullName evidence="2">Pyridoxal phosphate homeostasis protein</fullName>
        <shortName evidence="2">PLP homeostasis protein</shortName>
    </recommendedName>
</protein>
<organism evidence="6 7">
    <name type="scientific">Thiocapsa imhoffii</name>
    <dbReference type="NCBI Taxonomy" id="382777"/>
    <lineage>
        <taxon>Bacteria</taxon>
        <taxon>Pseudomonadati</taxon>
        <taxon>Pseudomonadota</taxon>
        <taxon>Gammaproteobacteria</taxon>
        <taxon>Chromatiales</taxon>
        <taxon>Chromatiaceae</taxon>
        <taxon>Thiocapsa</taxon>
    </lineage>
</organism>
<comment type="cofactor">
    <cofactor evidence="3">
        <name>pyridoxal 5'-phosphate</name>
        <dbReference type="ChEBI" id="CHEBI:597326"/>
    </cofactor>
</comment>
<accession>A0A9X1B6Z0</accession>
<evidence type="ECO:0000313" key="6">
    <source>
        <dbReference type="EMBL" id="MBK1643264.1"/>
    </source>
</evidence>
<dbReference type="SUPFAM" id="SSF51419">
    <property type="entry name" value="PLP-binding barrel"/>
    <property type="match status" value="1"/>
</dbReference>
<gene>
    <name evidence="6" type="ORF">CKO25_01060</name>
</gene>
<dbReference type="PROSITE" id="PS01211">
    <property type="entry name" value="UPF0001"/>
    <property type="match status" value="1"/>
</dbReference>
<evidence type="ECO:0000256" key="3">
    <source>
        <dbReference type="PIRSR" id="PIRSR004848-1"/>
    </source>
</evidence>
<sequence length="238" mass="26217">MELVADRLATVRERIRAVAARANRAAEEITLLAVSKRQSAEAIRAAYAAGQRAFAESYVQEAMEKQAQLCDLDITWHFIGRIQTNKTRQIARQFAWVHGLCDPEHARRLHEQRPPDQPPLAVCVQVNLSGEHSKGGLSPAALPDLLEVCARSARLRVRGLMTLPAPATTEEAQRAPFRSLRILRDHMATPERPLDCLSMGMSEDLEAAILEGSTLVRIGTAIFGPRPTSMSGPMRGQP</sequence>
<reference evidence="6 7" key="1">
    <citation type="journal article" date="2020" name="Microorganisms">
        <title>Osmotic Adaptation and Compatible Solute Biosynthesis of Phototrophic Bacteria as Revealed from Genome Analyses.</title>
        <authorList>
            <person name="Imhoff J.F."/>
            <person name="Rahn T."/>
            <person name="Kunzel S."/>
            <person name="Keller A."/>
            <person name="Neulinger S.C."/>
        </authorList>
    </citation>
    <scope>NUCLEOTIDE SEQUENCE [LARGE SCALE GENOMIC DNA]</scope>
    <source>
        <strain evidence="6 7">DSM 21303</strain>
    </source>
</reference>
<comment type="function">
    <text evidence="2">Pyridoxal 5'-phosphate (PLP)-binding protein, which is involved in PLP homeostasis.</text>
</comment>
<dbReference type="Gene3D" id="3.20.20.10">
    <property type="entry name" value="Alanine racemase"/>
    <property type="match status" value="1"/>
</dbReference>